<accession>A0A3S1HG90</accession>
<dbReference type="InterPro" id="IPR011989">
    <property type="entry name" value="ARM-like"/>
</dbReference>
<name>A0A3S1HG90_ELYCH</name>
<organism evidence="2 3">
    <name type="scientific">Elysia chlorotica</name>
    <name type="common">Eastern emerald elysia</name>
    <name type="synonym">Sea slug</name>
    <dbReference type="NCBI Taxonomy" id="188477"/>
    <lineage>
        <taxon>Eukaryota</taxon>
        <taxon>Metazoa</taxon>
        <taxon>Spiralia</taxon>
        <taxon>Lophotrochozoa</taxon>
        <taxon>Mollusca</taxon>
        <taxon>Gastropoda</taxon>
        <taxon>Heterobranchia</taxon>
        <taxon>Euthyneura</taxon>
        <taxon>Panpulmonata</taxon>
        <taxon>Sacoglossa</taxon>
        <taxon>Placobranchoidea</taxon>
        <taxon>Plakobranchidae</taxon>
        <taxon>Elysia</taxon>
    </lineage>
</organism>
<dbReference type="InterPro" id="IPR016024">
    <property type="entry name" value="ARM-type_fold"/>
</dbReference>
<feature type="non-terminal residue" evidence="2">
    <location>
        <position position="105"/>
    </location>
</feature>
<evidence type="ECO:0000256" key="1">
    <source>
        <dbReference type="SAM" id="MobiDB-lite"/>
    </source>
</evidence>
<dbReference type="Gene3D" id="1.25.10.10">
    <property type="entry name" value="Leucine-rich Repeat Variant"/>
    <property type="match status" value="1"/>
</dbReference>
<protein>
    <recommendedName>
        <fullName evidence="4">Armadillo repeat-containing domain-containing protein</fullName>
    </recommendedName>
</protein>
<evidence type="ECO:0008006" key="4">
    <source>
        <dbReference type="Google" id="ProtNLM"/>
    </source>
</evidence>
<comment type="caution">
    <text evidence="2">The sequence shown here is derived from an EMBL/GenBank/DDBJ whole genome shotgun (WGS) entry which is preliminary data.</text>
</comment>
<keyword evidence="3" id="KW-1185">Reference proteome</keyword>
<dbReference type="OrthoDB" id="5966909at2759"/>
<dbReference type="AlphaFoldDB" id="A0A3S1HG90"/>
<evidence type="ECO:0000313" key="2">
    <source>
        <dbReference type="EMBL" id="RUS78756.1"/>
    </source>
</evidence>
<dbReference type="EMBL" id="RQTK01000491">
    <property type="protein sequence ID" value="RUS78756.1"/>
    <property type="molecule type" value="Genomic_DNA"/>
</dbReference>
<proteinExistence type="predicted"/>
<dbReference type="SUPFAM" id="SSF48371">
    <property type="entry name" value="ARM repeat"/>
    <property type="match status" value="1"/>
</dbReference>
<sequence length="105" mass="11547">MELSKMGCIPKLVDFLRINDDDELLEITGLTITRMLVSSDRRICQLFNIHGGSNLLMALLQNASSTQLKAAVSSTLSTVNNVMHPSHQSNTKPLGSGQPTDIWEH</sequence>
<reference evidence="2 3" key="1">
    <citation type="submission" date="2019-01" db="EMBL/GenBank/DDBJ databases">
        <title>A draft genome assembly of the solar-powered sea slug Elysia chlorotica.</title>
        <authorList>
            <person name="Cai H."/>
            <person name="Li Q."/>
            <person name="Fang X."/>
            <person name="Li J."/>
            <person name="Curtis N.E."/>
            <person name="Altenburger A."/>
            <person name="Shibata T."/>
            <person name="Feng M."/>
            <person name="Maeda T."/>
            <person name="Schwartz J.A."/>
            <person name="Shigenobu S."/>
            <person name="Lundholm N."/>
            <person name="Nishiyama T."/>
            <person name="Yang H."/>
            <person name="Hasebe M."/>
            <person name="Li S."/>
            <person name="Pierce S.K."/>
            <person name="Wang J."/>
        </authorList>
    </citation>
    <scope>NUCLEOTIDE SEQUENCE [LARGE SCALE GENOMIC DNA]</scope>
    <source>
        <strain evidence="2">EC2010</strain>
        <tissue evidence="2">Whole organism of an adult</tissue>
    </source>
</reference>
<feature type="region of interest" description="Disordered" evidence="1">
    <location>
        <begin position="81"/>
        <end position="105"/>
    </location>
</feature>
<dbReference type="Proteomes" id="UP000271974">
    <property type="component" value="Unassembled WGS sequence"/>
</dbReference>
<gene>
    <name evidence="2" type="ORF">EGW08_013472</name>
</gene>
<feature type="compositionally biased region" description="Polar residues" evidence="1">
    <location>
        <begin position="81"/>
        <end position="99"/>
    </location>
</feature>
<evidence type="ECO:0000313" key="3">
    <source>
        <dbReference type="Proteomes" id="UP000271974"/>
    </source>
</evidence>